<accession>A0A367G400</accession>
<evidence type="ECO:0000256" key="4">
    <source>
        <dbReference type="ARBA" id="ARBA00023295"/>
    </source>
</evidence>
<evidence type="ECO:0000259" key="5">
    <source>
        <dbReference type="SMART" id="SM00872"/>
    </source>
</evidence>
<dbReference type="EMBL" id="PSQG01000004">
    <property type="protein sequence ID" value="RCH45432.1"/>
    <property type="molecule type" value="Genomic_DNA"/>
</dbReference>
<evidence type="ECO:0000313" key="6">
    <source>
        <dbReference type="EMBL" id="RCH45432.1"/>
    </source>
</evidence>
<dbReference type="FunFam" id="3.20.110.10:FF:000002">
    <property type="entry name" value="alpha-mannosidase 2C1 isoform X1"/>
    <property type="match status" value="1"/>
</dbReference>
<dbReference type="Gene3D" id="2.60.40.2220">
    <property type="match status" value="1"/>
</dbReference>
<dbReference type="Proteomes" id="UP000253208">
    <property type="component" value="Unassembled WGS sequence"/>
</dbReference>
<protein>
    <submittedName>
        <fullName evidence="6">Alpha-mannosidase</fullName>
    </submittedName>
</protein>
<keyword evidence="4" id="KW-0326">Glycosidase</keyword>
<dbReference type="SUPFAM" id="SSF88688">
    <property type="entry name" value="Families 57/38 glycoside transferase middle domain"/>
    <property type="match status" value="1"/>
</dbReference>
<name>A0A367G400_9FIRM</name>
<dbReference type="InterPro" id="IPR000602">
    <property type="entry name" value="Glyco_hydro_38_N"/>
</dbReference>
<evidence type="ECO:0000256" key="2">
    <source>
        <dbReference type="ARBA" id="ARBA00022723"/>
    </source>
</evidence>
<dbReference type="FunFam" id="1.20.1270.50:FF:000004">
    <property type="entry name" value="alpha-mannosidase 2C1 isoform X1"/>
    <property type="match status" value="1"/>
</dbReference>
<dbReference type="SMART" id="SM00872">
    <property type="entry name" value="Alpha-mann_mid"/>
    <property type="match status" value="1"/>
</dbReference>
<dbReference type="AlphaFoldDB" id="A0A367G400"/>
<dbReference type="CDD" id="cd10789">
    <property type="entry name" value="GH38N_AMII_ER_cytosolic"/>
    <property type="match status" value="1"/>
</dbReference>
<evidence type="ECO:0000256" key="1">
    <source>
        <dbReference type="ARBA" id="ARBA00009792"/>
    </source>
</evidence>
<dbReference type="InterPro" id="IPR011330">
    <property type="entry name" value="Glyco_hydro/deAcase_b/a-brl"/>
</dbReference>
<dbReference type="InterPro" id="IPR015341">
    <property type="entry name" value="Glyco_hydro_38_cen"/>
</dbReference>
<dbReference type="PANTHER" id="PTHR46017">
    <property type="entry name" value="ALPHA-MANNOSIDASE 2C1"/>
    <property type="match status" value="1"/>
</dbReference>
<dbReference type="InterPro" id="IPR011682">
    <property type="entry name" value="Glyco_hydro_38_C"/>
</dbReference>
<evidence type="ECO:0000313" key="7">
    <source>
        <dbReference type="Proteomes" id="UP000253208"/>
    </source>
</evidence>
<comment type="similarity">
    <text evidence="1">Belongs to the glycosyl hydrolase 38 family.</text>
</comment>
<dbReference type="Pfam" id="PF07748">
    <property type="entry name" value="Glyco_hydro_38C"/>
    <property type="match status" value="1"/>
</dbReference>
<dbReference type="InterPro" id="IPR011013">
    <property type="entry name" value="Gal_mutarotase_sf_dom"/>
</dbReference>
<sequence>MFFTLEKLERNTKQLKDLRYRERMEIPSFDASTQEEEPVGKRPESVVYTGTLKKGDFWIGRGTYLWIRQSVEIPAEWAGKKIAGLFNMGKTGEGLNSGFEGLIYVNGSPYCETGSYHEEVIFPSELAGTKVELAIRLWAGLEGGGVPTQQTHQFKQAELAVLDEVADDFYYSSRAAVETVRMLDENDSIRTDLLTAMDRAHLAIDWRRPGSDAFYGSLKKALEVWKKEFSRTSWTSPVTVHTVGHSHIDVAWLWQLKHTREKAARTFSTMCTLMEQYPEFTFVQSQPQLYDYIKTDYPDIYKRIQKAVKTGNWEPNGAMWVEADCNISSGEALVRQILNGQRFFKKEFGVTANVLWLPDVFGYSWALPQILKRSGIDNFMTIKISWNQYNHMPHDTFRWIGVDGSEVLTHFMSTPTFGDDGGYTYNGLIDPASVKGVWDLYHDKEINKDLLLAYGNGDGGGGVNRDMLEMGRHLKAMPGLPEVIPGTAYDYFENLQKTIASTDRHVPTWDGELYLEYHRGTYTSQARNKKNNRKTELKLREAEWLASEAAIRTGDFSSYPEKELHEAWKIALRNQFHDIIPGSSIHEVYEDSTAEYAKANEILDTIEENALKVLVRESNSIVTVVNNSSFAGEGIVTAKVKAYEGRKGSWFSADGKELPAVYTEDGWFVKVSGIEPAGFTTLTYKIGTKAECFCTEEWTGEMDTPFYHIVWDKKGRMTSIFDKENDREILKAGELGNHLVVYEDRPMKYDAWDIDIYYQEKGYEVDDLKTVSVEKSSLMTKVKMDWNYQDSTISQEIRFYNDNRRIDFVTHADWHEHQQLLRVLFPLDIRTSEATFDIQYGNVKRPTYENTSWDMAKFETVAHQWADYSETGYGVSLMNDCKYGYSAKGYVLGMSLIKCGIHPDYAADQGIHDFTYALYPHSGSWQESGVQKEAWRLNNPLWTVEGAVDAEVQSAFCKADTDHVAIDCIKKAEDSEDLIIRFHEYAGMRGPVTLNFGFPVDSWQETDLMENPDGEEMTGELKVTVRPYEIRTFRVTPTLSNK</sequence>
<dbReference type="GO" id="GO:0030246">
    <property type="term" value="F:carbohydrate binding"/>
    <property type="evidence" value="ECO:0007669"/>
    <property type="project" value="InterPro"/>
</dbReference>
<dbReference type="PANTHER" id="PTHR46017:SF1">
    <property type="entry name" value="ALPHA-MANNOSIDASE 2C1"/>
    <property type="match status" value="1"/>
</dbReference>
<organism evidence="6 7">
    <name type="scientific">Blautia obeum</name>
    <dbReference type="NCBI Taxonomy" id="40520"/>
    <lineage>
        <taxon>Bacteria</taxon>
        <taxon>Bacillati</taxon>
        <taxon>Bacillota</taxon>
        <taxon>Clostridia</taxon>
        <taxon>Lachnospirales</taxon>
        <taxon>Lachnospiraceae</taxon>
        <taxon>Blautia</taxon>
    </lineage>
</organism>
<dbReference type="Gene3D" id="1.20.1270.50">
    <property type="entry name" value="Glycoside hydrolase family 38, central domain"/>
    <property type="match status" value="1"/>
</dbReference>
<gene>
    <name evidence="6" type="ORF">C4886_03640</name>
</gene>
<dbReference type="SUPFAM" id="SSF88713">
    <property type="entry name" value="Glycoside hydrolase/deacetylase"/>
    <property type="match status" value="1"/>
</dbReference>
<dbReference type="GO" id="GO:0046872">
    <property type="term" value="F:metal ion binding"/>
    <property type="evidence" value="ECO:0007669"/>
    <property type="project" value="UniProtKB-KW"/>
</dbReference>
<feature type="domain" description="Glycoside hydrolase family 38 central" evidence="5">
    <location>
        <begin position="516"/>
        <end position="596"/>
    </location>
</feature>
<keyword evidence="2" id="KW-0479">Metal-binding</keyword>
<reference evidence="6 7" key="1">
    <citation type="submission" date="2018-02" db="EMBL/GenBank/DDBJ databases">
        <title>Complete genome sequencing of Faecalibacterium prausnitzii strains isolated from the human gut.</title>
        <authorList>
            <person name="Fitzgerald B.C."/>
            <person name="Shkoporov A.N."/>
            <person name="Ross P.R."/>
            <person name="Hill C."/>
        </authorList>
    </citation>
    <scope>NUCLEOTIDE SEQUENCE [LARGE SCALE GENOMIC DNA]</scope>
    <source>
        <strain evidence="6 7">APC942/31-1</strain>
    </source>
</reference>
<evidence type="ECO:0000256" key="3">
    <source>
        <dbReference type="ARBA" id="ARBA00022801"/>
    </source>
</evidence>
<dbReference type="GO" id="GO:0009313">
    <property type="term" value="P:oligosaccharide catabolic process"/>
    <property type="evidence" value="ECO:0007669"/>
    <property type="project" value="TreeGrafter"/>
</dbReference>
<dbReference type="InterPro" id="IPR037094">
    <property type="entry name" value="Glyco_hydro_38_cen_sf"/>
</dbReference>
<dbReference type="FunFam" id="2.70.98.30:FF:000010">
    <property type="entry name" value="Cytosolic alpha-mannosidase"/>
    <property type="match status" value="1"/>
</dbReference>
<dbReference type="Pfam" id="PF17677">
    <property type="entry name" value="Glyco_hydro38C2"/>
    <property type="match status" value="1"/>
</dbReference>
<dbReference type="InterPro" id="IPR027291">
    <property type="entry name" value="Glyco_hydro_38_N_sf"/>
</dbReference>
<dbReference type="Pfam" id="PF09261">
    <property type="entry name" value="Alpha-mann_mid"/>
    <property type="match status" value="1"/>
</dbReference>
<dbReference type="Pfam" id="PF01074">
    <property type="entry name" value="Glyco_hydro_38N"/>
    <property type="match status" value="1"/>
</dbReference>
<comment type="caution">
    <text evidence="6">The sequence shown here is derived from an EMBL/GenBank/DDBJ whole genome shotgun (WGS) entry which is preliminary data.</text>
</comment>
<dbReference type="InterPro" id="IPR041147">
    <property type="entry name" value="GH38_C"/>
</dbReference>
<dbReference type="GO" id="GO:0006013">
    <property type="term" value="P:mannose metabolic process"/>
    <property type="evidence" value="ECO:0007669"/>
    <property type="project" value="InterPro"/>
</dbReference>
<dbReference type="SUPFAM" id="SSF74650">
    <property type="entry name" value="Galactose mutarotase-like"/>
    <property type="match status" value="1"/>
</dbReference>
<dbReference type="Gene3D" id="2.70.98.30">
    <property type="entry name" value="Golgi alpha-mannosidase II, domain 4"/>
    <property type="match status" value="1"/>
</dbReference>
<dbReference type="RefSeq" id="WP_114001727.1">
    <property type="nucleotide sequence ID" value="NZ_PSQG01000004.1"/>
</dbReference>
<dbReference type="GO" id="GO:0004559">
    <property type="term" value="F:alpha-mannosidase activity"/>
    <property type="evidence" value="ECO:0007669"/>
    <property type="project" value="InterPro"/>
</dbReference>
<dbReference type="Gene3D" id="3.20.110.10">
    <property type="entry name" value="Glycoside hydrolase 38, N terminal domain"/>
    <property type="match status" value="1"/>
</dbReference>
<proteinExistence type="inferred from homology"/>
<dbReference type="InterPro" id="IPR028995">
    <property type="entry name" value="Glyco_hydro_57/38_cen_sf"/>
</dbReference>
<keyword evidence="3" id="KW-0378">Hydrolase</keyword>